<dbReference type="PANTHER" id="PTHR23086">
    <property type="entry name" value="PHOSPHATIDYLINOSITOL-4-PHOSPHATE 5-KINASE"/>
    <property type="match status" value="1"/>
</dbReference>
<protein>
    <recommendedName>
        <fullName evidence="2">PIPK domain-containing protein</fullName>
    </recommendedName>
</protein>
<dbReference type="GO" id="GO:0005524">
    <property type="term" value="F:ATP binding"/>
    <property type="evidence" value="ECO:0007669"/>
    <property type="project" value="UniProtKB-UniRule"/>
</dbReference>
<dbReference type="CDD" id="cd17301">
    <property type="entry name" value="PIPKc_PIP5KI"/>
    <property type="match status" value="1"/>
</dbReference>
<organism evidence="3">
    <name type="scientific">Cuerna arida</name>
    <dbReference type="NCBI Taxonomy" id="1464854"/>
    <lineage>
        <taxon>Eukaryota</taxon>
        <taxon>Metazoa</taxon>
        <taxon>Ecdysozoa</taxon>
        <taxon>Arthropoda</taxon>
        <taxon>Hexapoda</taxon>
        <taxon>Insecta</taxon>
        <taxon>Pterygota</taxon>
        <taxon>Neoptera</taxon>
        <taxon>Paraneoptera</taxon>
        <taxon>Hemiptera</taxon>
        <taxon>Auchenorrhyncha</taxon>
        <taxon>Membracoidea</taxon>
        <taxon>Cicadellidae</taxon>
        <taxon>Cicadellinae</taxon>
        <taxon>Proconiini</taxon>
        <taxon>Cuerna</taxon>
    </lineage>
</organism>
<dbReference type="InterPro" id="IPR027483">
    <property type="entry name" value="PInositol-4-P-4/5-kinase_C_sf"/>
</dbReference>
<dbReference type="Gene3D" id="3.30.810.10">
    <property type="entry name" value="2-Layer Sandwich"/>
    <property type="match status" value="1"/>
</dbReference>
<sequence>MGSGDSLYMESGDIIDILRNESYIADELYIDIRKIDGISKNSAGQCESLHVKNMSINDNKCNKGKKVTSQKITKERKLGHRRVHSDGGVSFKNINTSRIMNSIQLGIQRSVGMISTNPDRDVLMDDFMTVESTIIRTDEIMGSANQNVEFLLKTYAPVAFRYFRDLFGIKTDHFLSSFCKYPLKELPNPGASGSVFYVTQNDEFIMKTMQHKEAEFLQKLLPGYYLNLNQNPRTLLPKFFGLYCYKCNSKNVRTVVMNNVLPSSLKIHQKYDLKGSTFNRKSSKEECEKASPTFKDIDFINHHPEGIFLEAEAHRSLVKTIQRDCRVLESFQIIDYSLLLGIHNLDKAKREETRTGSEGLSSKKEQLVNASGDGCLDEVNEIVLADSETQEKDENTSFATLQINNVDCDLEKEFTITGVPARQANGENLLLFLGIIDILQSYKLKKRLEHVWKSIVYDRDTVSVHNPRFYSQRFQDFITKTVFKTTPVYSEIAKRKAALRAKPQ</sequence>
<dbReference type="InterPro" id="IPR023610">
    <property type="entry name" value="PInositol-4/5-P-5/4-kinase"/>
</dbReference>
<dbReference type="SMART" id="SM00330">
    <property type="entry name" value="PIPKc"/>
    <property type="match status" value="1"/>
</dbReference>
<dbReference type="InterPro" id="IPR027484">
    <property type="entry name" value="PInositol-4-P-5-kinase_N"/>
</dbReference>
<gene>
    <name evidence="3" type="ORF">g.30752</name>
</gene>
<keyword evidence="1" id="KW-0808">Transferase</keyword>
<accession>A0A1B6FYA8</accession>
<dbReference type="Pfam" id="PF01504">
    <property type="entry name" value="PIP5K"/>
    <property type="match status" value="1"/>
</dbReference>
<keyword evidence="1" id="KW-0067">ATP-binding</keyword>
<keyword evidence="1" id="KW-0547">Nucleotide-binding</keyword>
<feature type="domain" description="PIPK" evidence="2">
    <location>
        <begin position="95"/>
        <end position="482"/>
    </location>
</feature>
<dbReference type="GO" id="GO:0016308">
    <property type="term" value="F:1-phosphatidylinositol-4-phosphate 5-kinase activity"/>
    <property type="evidence" value="ECO:0007669"/>
    <property type="project" value="TreeGrafter"/>
</dbReference>
<dbReference type="GO" id="GO:0005886">
    <property type="term" value="C:plasma membrane"/>
    <property type="evidence" value="ECO:0007669"/>
    <property type="project" value="TreeGrafter"/>
</dbReference>
<evidence type="ECO:0000259" key="2">
    <source>
        <dbReference type="PROSITE" id="PS51455"/>
    </source>
</evidence>
<dbReference type="PANTHER" id="PTHR23086:SF101">
    <property type="entry name" value="LP03320P-RELATED"/>
    <property type="match status" value="1"/>
</dbReference>
<dbReference type="Gene3D" id="3.30.800.10">
    <property type="entry name" value="Phosphatidylinositol Phosphate Kinase II Beta"/>
    <property type="match status" value="1"/>
</dbReference>
<evidence type="ECO:0000313" key="3">
    <source>
        <dbReference type="EMBL" id="JAS55149.1"/>
    </source>
</evidence>
<dbReference type="GO" id="GO:0046854">
    <property type="term" value="P:phosphatidylinositol phosphate biosynthetic process"/>
    <property type="evidence" value="ECO:0007669"/>
    <property type="project" value="TreeGrafter"/>
</dbReference>
<keyword evidence="1" id="KW-0418">Kinase</keyword>
<evidence type="ECO:0000256" key="1">
    <source>
        <dbReference type="PROSITE-ProRule" id="PRU00781"/>
    </source>
</evidence>
<dbReference type="SUPFAM" id="SSF56104">
    <property type="entry name" value="SAICAR synthase-like"/>
    <property type="match status" value="1"/>
</dbReference>
<dbReference type="EMBL" id="GECZ01014620">
    <property type="protein sequence ID" value="JAS55149.1"/>
    <property type="molecule type" value="Transcribed_RNA"/>
</dbReference>
<dbReference type="PROSITE" id="PS51455">
    <property type="entry name" value="PIPK"/>
    <property type="match status" value="1"/>
</dbReference>
<proteinExistence type="predicted"/>
<name>A0A1B6FYA8_9HEMI</name>
<reference evidence="3" key="1">
    <citation type="submission" date="2015-11" db="EMBL/GenBank/DDBJ databases">
        <title>De novo transcriptome assembly of four potential Pierce s Disease insect vectors from Arizona vineyards.</title>
        <authorList>
            <person name="Tassone E.E."/>
        </authorList>
    </citation>
    <scope>NUCLEOTIDE SEQUENCE</scope>
</reference>
<dbReference type="InterPro" id="IPR002498">
    <property type="entry name" value="PInositol-4-P-4/5-kinase_core"/>
</dbReference>
<dbReference type="AlphaFoldDB" id="A0A1B6FYA8"/>